<feature type="domain" description="CAAX prenyl protease 2/Lysostaphin resistance protein A-like" evidence="2">
    <location>
        <begin position="115"/>
        <end position="200"/>
    </location>
</feature>
<dbReference type="InterPro" id="IPR052710">
    <property type="entry name" value="CAAX_protease"/>
</dbReference>
<evidence type="ECO:0000259" key="2">
    <source>
        <dbReference type="Pfam" id="PF02517"/>
    </source>
</evidence>
<evidence type="ECO:0000256" key="1">
    <source>
        <dbReference type="SAM" id="Phobius"/>
    </source>
</evidence>
<feature type="transmembrane region" description="Helical" evidence="1">
    <location>
        <begin position="193"/>
        <end position="210"/>
    </location>
</feature>
<feature type="transmembrane region" description="Helical" evidence="1">
    <location>
        <begin position="34"/>
        <end position="55"/>
    </location>
</feature>
<dbReference type="GO" id="GO:0080120">
    <property type="term" value="P:CAAX-box protein maturation"/>
    <property type="evidence" value="ECO:0007669"/>
    <property type="project" value="UniProtKB-ARBA"/>
</dbReference>
<accession>A0A1I0M6A5</accession>
<evidence type="ECO:0000313" key="4">
    <source>
        <dbReference type="Proteomes" id="UP000199701"/>
    </source>
</evidence>
<dbReference type="RefSeq" id="WP_092449583.1">
    <property type="nucleotide sequence ID" value="NZ_FOJI01000001.1"/>
</dbReference>
<feature type="transmembrane region" description="Helical" evidence="1">
    <location>
        <begin position="146"/>
        <end position="163"/>
    </location>
</feature>
<dbReference type="STRING" id="99656.SAMN05421659_101150"/>
<reference evidence="3 4" key="1">
    <citation type="submission" date="2016-10" db="EMBL/GenBank/DDBJ databases">
        <authorList>
            <person name="de Groot N.N."/>
        </authorList>
    </citation>
    <scope>NUCLEOTIDE SEQUENCE [LARGE SCALE GENOMIC DNA]</scope>
    <source>
        <strain evidence="3 4">DSM 9179</strain>
    </source>
</reference>
<dbReference type="GO" id="GO:0004175">
    <property type="term" value="F:endopeptidase activity"/>
    <property type="evidence" value="ECO:0007669"/>
    <property type="project" value="UniProtKB-ARBA"/>
</dbReference>
<protein>
    <recommendedName>
        <fullName evidence="2">CAAX prenyl protease 2/Lysostaphin resistance protein A-like domain-containing protein</fullName>
    </recommendedName>
</protein>
<gene>
    <name evidence="3" type="ORF">SAMN05421659_101150</name>
</gene>
<keyword evidence="4" id="KW-1185">Reference proteome</keyword>
<feature type="transmembrane region" description="Helical" evidence="1">
    <location>
        <begin position="7"/>
        <end position="28"/>
    </location>
</feature>
<feature type="transmembrane region" description="Helical" evidence="1">
    <location>
        <begin position="75"/>
        <end position="95"/>
    </location>
</feature>
<organism evidence="3 4">
    <name type="scientific">[Clostridium] fimetarium</name>
    <dbReference type="NCBI Taxonomy" id="99656"/>
    <lineage>
        <taxon>Bacteria</taxon>
        <taxon>Bacillati</taxon>
        <taxon>Bacillota</taxon>
        <taxon>Clostridia</taxon>
        <taxon>Lachnospirales</taxon>
        <taxon>Lachnospiraceae</taxon>
    </lineage>
</organism>
<keyword evidence="1" id="KW-1133">Transmembrane helix</keyword>
<dbReference type="AlphaFoldDB" id="A0A1I0M6A5"/>
<dbReference type="EMBL" id="FOJI01000001">
    <property type="protein sequence ID" value="SEV82891.1"/>
    <property type="molecule type" value="Genomic_DNA"/>
</dbReference>
<dbReference type="Proteomes" id="UP000199701">
    <property type="component" value="Unassembled WGS sequence"/>
</dbReference>
<dbReference type="PANTHER" id="PTHR36435">
    <property type="entry name" value="SLR1288 PROTEIN"/>
    <property type="match status" value="1"/>
</dbReference>
<feature type="transmembrane region" description="Helical" evidence="1">
    <location>
        <begin position="115"/>
        <end position="134"/>
    </location>
</feature>
<dbReference type="InterPro" id="IPR003675">
    <property type="entry name" value="Rce1/LyrA-like_dom"/>
</dbReference>
<feature type="transmembrane region" description="Helical" evidence="1">
    <location>
        <begin position="230"/>
        <end position="253"/>
    </location>
</feature>
<feature type="transmembrane region" description="Helical" evidence="1">
    <location>
        <begin position="282"/>
        <end position="300"/>
    </location>
</feature>
<dbReference type="PANTHER" id="PTHR36435:SF1">
    <property type="entry name" value="CAAX AMINO TERMINAL PROTEASE FAMILY PROTEIN"/>
    <property type="match status" value="1"/>
</dbReference>
<feature type="transmembrane region" description="Helical" evidence="1">
    <location>
        <begin position="169"/>
        <end position="186"/>
    </location>
</feature>
<proteinExistence type="predicted"/>
<dbReference type="Pfam" id="PF02517">
    <property type="entry name" value="Rce1-like"/>
    <property type="match status" value="1"/>
</dbReference>
<name>A0A1I0M6A5_9FIRM</name>
<keyword evidence="1" id="KW-0812">Transmembrane</keyword>
<keyword evidence="1" id="KW-0472">Membrane</keyword>
<dbReference type="OrthoDB" id="2035856at2"/>
<sequence>MCKKVNRLFPILMLFYIGGSYLISYLLHGRSMPIWFSLIESQLLILVPVILFVLYEKINVAKCLPYKLLKPLDALLALLFGYSLIPMMILLNYVSMLFSTNKIQEATGALMEYPFLVQIFFLAVIPAFVEEFVFRGIFYHSYRKNGILGAALLSGFIFGIMHLNINQFVYAFVLGVIFALLVEATGSMLTSMIAHFAINTYSIIIMQLVPDSMKNSENANSIIQSMTLQTTIMTICVLAVVASAFGIISFVIYKNLAKRNNRWNYITGEIRKGIKPQNDEKFATIPLIVTLLLCVGFMIYTEYFI</sequence>
<evidence type="ECO:0000313" key="3">
    <source>
        <dbReference type="EMBL" id="SEV82891.1"/>
    </source>
</evidence>